<organism evidence="1 2">
    <name type="scientific">Multifurca ochricompacta</name>
    <dbReference type="NCBI Taxonomy" id="376703"/>
    <lineage>
        <taxon>Eukaryota</taxon>
        <taxon>Fungi</taxon>
        <taxon>Dikarya</taxon>
        <taxon>Basidiomycota</taxon>
        <taxon>Agaricomycotina</taxon>
        <taxon>Agaricomycetes</taxon>
        <taxon>Russulales</taxon>
        <taxon>Russulaceae</taxon>
        <taxon>Multifurca</taxon>
    </lineage>
</organism>
<accession>A0AAD4LY38</accession>
<dbReference type="EMBL" id="WTXG01000122">
    <property type="protein sequence ID" value="KAI0292371.1"/>
    <property type="molecule type" value="Genomic_DNA"/>
</dbReference>
<keyword evidence="2" id="KW-1185">Reference proteome</keyword>
<proteinExistence type="predicted"/>
<gene>
    <name evidence="1" type="ORF">B0F90DRAFT_1671163</name>
</gene>
<evidence type="ECO:0000313" key="1">
    <source>
        <dbReference type="EMBL" id="KAI0292371.1"/>
    </source>
</evidence>
<dbReference type="Proteomes" id="UP001203297">
    <property type="component" value="Unassembled WGS sequence"/>
</dbReference>
<protein>
    <submittedName>
        <fullName evidence="1">Uncharacterized protein</fullName>
    </submittedName>
</protein>
<reference evidence="1" key="1">
    <citation type="journal article" date="2022" name="New Phytol.">
        <title>Evolutionary transition to the ectomycorrhizal habit in the genomes of a hyperdiverse lineage of mushroom-forming fungi.</title>
        <authorList>
            <person name="Looney B."/>
            <person name="Miyauchi S."/>
            <person name="Morin E."/>
            <person name="Drula E."/>
            <person name="Courty P.E."/>
            <person name="Kohler A."/>
            <person name="Kuo A."/>
            <person name="LaButti K."/>
            <person name="Pangilinan J."/>
            <person name="Lipzen A."/>
            <person name="Riley R."/>
            <person name="Andreopoulos W."/>
            <person name="He G."/>
            <person name="Johnson J."/>
            <person name="Nolan M."/>
            <person name="Tritt A."/>
            <person name="Barry K.W."/>
            <person name="Grigoriev I.V."/>
            <person name="Nagy L.G."/>
            <person name="Hibbett D."/>
            <person name="Henrissat B."/>
            <person name="Matheny P.B."/>
            <person name="Labbe J."/>
            <person name="Martin F.M."/>
        </authorList>
    </citation>
    <scope>NUCLEOTIDE SEQUENCE</scope>
    <source>
        <strain evidence="1">BPL690</strain>
    </source>
</reference>
<comment type="caution">
    <text evidence="1">The sequence shown here is derived from an EMBL/GenBank/DDBJ whole genome shotgun (WGS) entry which is preliminary data.</text>
</comment>
<evidence type="ECO:0000313" key="2">
    <source>
        <dbReference type="Proteomes" id="UP001203297"/>
    </source>
</evidence>
<sequence length="160" mass="18106">MVEGTVEGSHHYIERDQSLAGSGAPWLYCNAIFRVHPCAVGKLDRSQHFVRKRLGDILLKKCYLPVPRSICSRVRGGNVAREDLNVAIPYIGQEGEFMRPSACPSSYIDHIGDVRGVDLRQEELWIVPNSLKKAYWPFNLSSRIRQGCFTMLDTLEALED</sequence>
<dbReference type="AlphaFoldDB" id="A0AAD4LY38"/>
<name>A0AAD4LY38_9AGAM</name>